<dbReference type="AlphaFoldDB" id="A0A3B0T313"/>
<dbReference type="Gene3D" id="3.40.630.10">
    <property type="entry name" value="Zn peptidases"/>
    <property type="match status" value="1"/>
</dbReference>
<dbReference type="GO" id="GO:0016787">
    <property type="term" value="F:hydrolase activity"/>
    <property type="evidence" value="ECO:0007669"/>
    <property type="project" value="InterPro"/>
</dbReference>
<dbReference type="EMBL" id="UOEM01000042">
    <property type="protein sequence ID" value="VAW12338.1"/>
    <property type="molecule type" value="Genomic_DNA"/>
</dbReference>
<accession>A0A3B0T313</accession>
<evidence type="ECO:0008006" key="2">
    <source>
        <dbReference type="Google" id="ProtNLM"/>
    </source>
</evidence>
<dbReference type="InterPro" id="IPR002933">
    <property type="entry name" value="Peptidase_M20"/>
</dbReference>
<gene>
    <name evidence="1" type="ORF">MNBD_ALPHA09-740</name>
</gene>
<dbReference type="Pfam" id="PF01546">
    <property type="entry name" value="Peptidase_M20"/>
    <property type="match status" value="1"/>
</dbReference>
<name>A0A3B0T313_9ZZZZ</name>
<reference evidence="1" key="1">
    <citation type="submission" date="2018-06" db="EMBL/GenBank/DDBJ databases">
        <authorList>
            <person name="Zhirakovskaya E."/>
        </authorList>
    </citation>
    <scope>NUCLEOTIDE SEQUENCE</scope>
</reference>
<sequence length="82" mass="8663">MDLLETQASHAGISCEIMPSGASHDSAVFANAGVPSVMVFVRNDKGSHNPHEAMEFSDFFAGAEVLSRALWEAANLTGEIPS</sequence>
<organism evidence="1">
    <name type="scientific">hydrothermal vent metagenome</name>
    <dbReference type="NCBI Taxonomy" id="652676"/>
    <lineage>
        <taxon>unclassified sequences</taxon>
        <taxon>metagenomes</taxon>
        <taxon>ecological metagenomes</taxon>
    </lineage>
</organism>
<dbReference type="SUPFAM" id="SSF53187">
    <property type="entry name" value="Zn-dependent exopeptidases"/>
    <property type="match status" value="1"/>
</dbReference>
<evidence type="ECO:0000313" key="1">
    <source>
        <dbReference type="EMBL" id="VAW12338.1"/>
    </source>
</evidence>
<proteinExistence type="predicted"/>
<protein>
    <recommendedName>
        <fullName evidence="2">N-carbamoyl-L-amino-acid hydrolase</fullName>
    </recommendedName>
</protein>